<dbReference type="Pfam" id="PF02894">
    <property type="entry name" value="GFO_IDH_MocA_C"/>
    <property type="match status" value="1"/>
</dbReference>
<dbReference type="InterPro" id="IPR036291">
    <property type="entry name" value="NAD(P)-bd_dom_sf"/>
</dbReference>
<dbReference type="PANTHER" id="PTHR43377">
    <property type="entry name" value="BILIVERDIN REDUCTASE A"/>
    <property type="match status" value="1"/>
</dbReference>
<dbReference type="InterPro" id="IPR004104">
    <property type="entry name" value="Gfo/Idh/MocA-like_OxRdtase_C"/>
</dbReference>
<dbReference type="InterPro" id="IPR051450">
    <property type="entry name" value="Gfo/Idh/MocA_Oxidoreductases"/>
</dbReference>
<evidence type="ECO:0000259" key="3">
    <source>
        <dbReference type="Pfam" id="PF02894"/>
    </source>
</evidence>
<reference evidence="4 5" key="1">
    <citation type="submission" date="2024-09" db="EMBL/GenBank/DDBJ databases">
        <authorList>
            <person name="Sun Q."/>
            <person name="Mori K."/>
        </authorList>
    </citation>
    <scope>NUCLEOTIDE SEQUENCE [LARGE SCALE GENOMIC DNA]</scope>
    <source>
        <strain evidence="4 5">CICC 10874</strain>
    </source>
</reference>
<name>A0ABV6R6W6_9MICO</name>
<feature type="domain" description="Gfo/Idh/MocA-like oxidoreductase C-terminal" evidence="3">
    <location>
        <begin position="141"/>
        <end position="429"/>
    </location>
</feature>
<evidence type="ECO:0000256" key="1">
    <source>
        <dbReference type="ARBA" id="ARBA00010928"/>
    </source>
</evidence>
<organism evidence="4 5">
    <name type="scientific">Brachybacterium hainanense</name>
    <dbReference type="NCBI Taxonomy" id="1541174"/>
    <lineage>
        <taxon>Bacteria</taxon>
        <taxon>Bacillati</taxon>
        <taxon>Actinomycetota</taxon>
        <taxon>Actinomycetes</taxon>
        <taxon>Micrococcales</taxon>
        <taxon>Dermabacteraceae</taxon>
        <taxon>Brachybacterium</taxon>
    </lineage>
</organism>
<comment type="caution">
    <text evidence="4">The sequence shown here is derived from an EMBL/GenBank/DDBJ whole genome shotgun (WGS) entry which is preliminary data.</text>
</comment>
<sequence length="444" mass="48680">MTTRYAVIGTGHRAQMYTGAIAGAHAEDARLVALLDINPGRAQWHRDQQEAFADVVLAGPDDLETVIREQEVDRLIVTSIDRFHAEHVVRALEAGADVVVEKPLTIDAPSARRIEEAVRRTGREVVVTFNYRYSPRNSALREVIASGQIGKPVSMLFEWVLDTSHGADYFRRWHRDKANGGGLFIHKASHHVDLASWWLDAIPTRVYARGGLRFYGARNAVDRGLAPAPERGTHDGEHGPFELDLRSDDRLKELYLDQEEHDGYRRDQDVFGEGITTEDNLTAIVDFDSGAVLTYALNAHSPWEGYRVVVNGTEGRAELEVVERAEVAASTDGSKIVDPSVVDVASGAQVRTEGERLVVQRHFEPAREVPIIQGTGGHGGGDALMLSEVFRGPQEDPLGRAADWTDGLRAISVGICGNESIATGMPVDVEDFLGIDLRAAAEQA</sequence>
<dbReference type="RefSeq" id="WP_376977732.1">
    <property type="nucleotide sequence ID" value="NZ_JBHLSV010000002.1"/>
</dbReference>
<comment type="similarity">
    <text evidence="1">Belongs to the Gfo/Idh/MocA family.</text>
</comment>
<accession>A0ABV6R6W6</accession>
<dbReference type="Gene3D" id="3.40.50.720">
    <property type="entry name" value="NAD(P)-binding Rossmann-like Domain"/>
    <property type="match status" value="1"/>
</dbReference>
<dbReference type="PANTHER" id="PTHR43377:SF2">
    <property type="entry name" value="BINDING ROSSMANN FOLD OXIDOREDUCTASE, PUTATIVE (AFU_ORTHOLOGUE AFUA_4G00560)-RELATED"/>
    <property type="match status" value="1"/>
</dbReference>
<dbReference type="Gene3D" id="3.30.360.10">
    <property type="entry name" value="Dihydrodipicolinate Reductase, domain 2"/>
    <property type="match status" value="1"/>
</dbReference>
<proteinExistence type="inferred from homology"/>
<dbReference type="EMBL" id="JBHLSV010000002">
    <property type="protein sequence ID" value="MFC0672720.1"/>
    <property type="molecule type" value="Genomic_DNA"/>
</dbReference>
<evidence type="ECO:0000259" key="2">
    <source>
        <dbReference type="Pfam" id="PF01408"/>
    </source>
</evidence>
<dbReference type="Pfam" id="PF01408">
    <property type="entry name" value="GFO_IDH_MocA"/>
    <property type="match status" value="1"/>
</dbReference>
<protein>
    <submittedName>
        <fullName evidence="4">Gfo/Idh/MocA family protein</fullName>
    </submittedName>
</protein>
<dbReference type="SUPFAM" id="SSF51735">
    <property type="entry name" value="NAD(P)-binding Rossmann-fold domains"/>
    <property type="match status" value="1"/>
</dbReference>
<gene>
    <name evidence="4" type="ORF">ACFFF6_01985</name>
</gene>
<keyword evidence="5" id="KW-1185">Reference proteome</keyword>
<dbReference type="InterPro" id="IPR000683">
    <property type="entry name" value="Gfo/Idh/MocA-like_OxRdtase_N"/>
</dbReference>
<evidence type="ECO:0000313" key="4">
    <source>
        <dbReference type="EMBL" id="MFC0672720.1"/>
    </source>
</evidence>
<feature type="domain" description="Gfo/Idh/MocA-like oxidoreductase N-terminal" evidence="2">
    <location>
        <begin position="4"/>
        <end position="128"/>
    </location>
</feature>
<evidence type="ECO:0000313" key="5">
    <source>
        <dbReference type="Proteomes" id="UP001589793"/>
    </source>
</evidence>
<dbReference type="Proteomes" id="UP001589793">
    <property type="component" value="Unassembled WGS sequence"/>
</dbReference>
<dbReference type="SUPFAM" id="SSF55347">
    <property type="entry name" value="Glyceraldehyde-3-phosphate dehydrogenase-like, C-terminal domain"/>
    <property type="match status" value="1"/>
</dbReference>